<gene>
    <name evidence="1" type="ORF">CHLRE_17g721553v5</name>
</gene>
<reference evidence="1 2" key="1">
    <citation type="journal article" date="2007" name="Science">
        <title>The Chlamydomonas genome reveals the evolution of key animal and plant functions.</title>
        <authorList>
            <person name="Merchant S.S."/>
            <person name="Prochnik S.E."/>
            <person name="Vallon O."/>
            <person name="Harris E.H."/>
            <person name="Karpowicz S.J."/>
            <person name="Witman G.B."/>
            <person name="Terry A."/>
            <person name="Salamov A."/>
            <person name="Fritz-Laylin L.K."/>
            <person name="Marechal-Drouard L."/>
            <person name="Marshall W.F."/>
            <person name="Qu L.H."/>
            <person name="Nelson D.R."/>
            <person name="Sanderfoot A.A."/>
            <person name="Spalding M.H."/>
            <person name="Kapitonov V.V."/>
            <person name="Ren Q."/>
            <person name="Ferris P."/>
            <person name="Lindquist E."/>
            <person name="Shapiro H."/>
            <person name="Lucas S.M."/>
            <person name="Grimwood J."/>
            <person name="Schmutz J."/>
            <person name="Cardol P."/>
            <person name="Cerutti H."/>
            <person name="Chanfreau G."/>
            <person name="Chen C.L."/>
            <person name="Cognat V."/>
            <person name="Croft M.T."/>
            <person name="Dent R."/>
            <person name="Dutcher S."/>
            <person name="Fernandez E."/>
            <person name="Fukuzawa H."/>
            <person name="Gonzalez-Ballester D."/>
            <person name="Gonzalez-Halphen D."/>
            <person name="Hallmann A."/>
            <person name="Hanikenne M."/>
            <person name="Hippler M."/>
            <person name="Inwood W."/>
            <person name="Jabbari K."/>
            <person name="Kalanon M."/>
            <person name="Kuras R."/>
            <person name="Lefebvre P.A."/>
            <person name="Lemaire S.D."/>
            <person name="Lobanov A.V."/>
            <person name="Lohr M."/>
            <person name="Manuell A."/>
            <person name="Meier I."/>
            <person name="Mets L."/>
            <person name="Mittag M."/>
            <person name="Mittelmeier T."/>
            <person name="Moroney J.V."/>
            <person name="Moseley J."/>
            <person name="Napoli C."/>
            <person name="Nedelcu A.M."/>
            <person name="Niyogi K."/>
            <person name="Novoselov S.V."/>
            <person name="Paulsen I.T."/>
            <person name="Pazour G."/>
            <person name="Purton S."/>
            <person name="Ral J.P."/>
            <person name="Riano-Pachon D.M."/>
            <person name="Riekhof W."/>
            <person name="Rymarquis L."/>
            <person name="Schroda M."/>
            <person name="Stern D."/>
            <person name="Umen J."/>
            <person name="Willows R."/>
            <person name="Wilson N."/>
            <person name="Zimmer S.L."/>
            <person name="Allmer J."/>
            <person name="Balk J."/>
            <person name="Bisova K."/>
            <person name="Chen C.J."/>
            <person name="Elias M."/>
            <person name="Gendler K."/>
            <person name="Hauser C."/>
            <person name="Lamb M.R."/>
            <person name="Ledford H."/>
            <person name="Long J.C."/>
            <person name="Minagawa J."/>
            <person name="Page M.D."/>
            <person name="Pan J."/>
            <person name="Pootakham W."/>
            <person name="Roje S."/>
            <person name="Rose A."/>
            <person name="Stahlberg E."/>
            <person name="Terauchi A.M."/>
            <person name="Yang P."/>
            <person name="Ball S."/>
            <person name="Bowler C."/>
            <person name="Dieckmann C.L."/>
            <person name="Gladyshev V.N."/>
            <person name="Green P."/>
            <person name="Jorgensen R."/>
            <person name="Mayfield S."/>
            <person name="Mueller-Roeber B."/>
            <person name="Rajamani S."/>
            <person name="Sayre R.T."/>
            <person name="Brokstein P."/>
            <person name="Dubchak I."/>
            <person name="Goodstein D."/>
            <person name="Hornick L."/>
            <person name="Huang Y.W."/>
            <person name="Jhaveri J."/>
            <person name="Luo Y."/>
            <person name="Martinez D."/>
            <person name="Ngau W.C."/>
            <person name="Otillar B."/>
            <person name="Poliakov A."/>
            <person name="Porter A."/>
            <person name="Szajkowski L."/>
            <person name="Werner G."/>
            <person name="Zhou K."/>
            <person name="Grigoriev I.V."/>
            <person name="Rokhsar D.S."/>
            <person name="Grossman A.R."/>
        </authorList>
    </citation>
    <scope>NUCLEOTIDE SEQUENCE [LARGE SCALE GENOMIC DNA]</scope>
    <source>
        <strain evidence="2">CC-503</strain>
    </source>
</reference>
<dbReference type="RefSeq" id="XP_042914727.1">
    <property type="nucleotide sequence ID" value="XM_043072268.1"/>
</dbReference>
<protein>
    <submittedName>
        <fullName evidence="1">Uncharacterized protein</fullName>
    </submittedName>
</protein>
<sequence>MLTTPTADTKSVKTPEERAKGLAALYWSTAGRVEPEPVKPVKLRELPPDHPWAACWQALVGMEVMADPVRIVRG</sequence>
<dbReference type="Gramene" id="PNW70478">
    <property type="protein sequence ID" value="PNW70478"/>
    <property type="gene ID" value="CHLRE_17g721553v5"/>
</dbReference>
<dbReference type="InParanoid" id="A8J6F7"/>
<dbReference type="OrthoDB" id="10370127at2759"/>
<dbReference type="EMBL" id="CM008978">
    <property type="protein sequence ID" value="PNW70478.1"/>
    <property type="molecule type" value="Genomic_DNA"/>
</dbReference>
<dbReference type="HOGENOM" id="CLU_2691268_0_0_1"/>
<dbReference type="AlphaFoldDB" id="A8J6F7"/>
<dbReference type="Proteomes" id="UP000006906">
    <property type="component" value="Chromosome 17"/>
</dbReference>
<proteinExistence type="predicted"/>
<dbReference type="KEGG" id="cre:CHLRE_17g721553v5"/>
<accession>A8J6F7</accession>
<name>A8J6F7_CHLRE</name>
<keyword evidence="2" id="KW-1185">Reference proteome</keyword>
<evidence type="ECO:0000313" key="1">
    <source>
        <dbReference type="EMBL" id="PNW70478.1"/>
    </source>
</evidence>
<organism evidence="1 2">
    <name type="scientific">Chlamydomonas reinhardtii</name>
    <name type="common">Chlamydomonas smithii</name>
    <dbReference type="NCBI Taxonomy" id="3055"/>
    <lineage>
        <taxon>Eukaryota</taxon>
        <taxon>Viridiplantae</taxon>
        <taxon>Chlorophyta</taxon>
        <taxon>core chlorophytes</taxon>
        <taxon>Chlorophyceae</taxon>
        <taxon>CS clade</taxon>
        <taxon>Chlamydomonadales</taxon>
        <taxon>Chlamydomonadaceae</taxon>
        <taxon>Chlamydomonas</taxon>
    </lineage>
</organism>
<dbReference type="PaxDb" id="3055-EDP00373"/>
<evidence type="ECO:0000313" key="2">
    <source>
        <dbReference type="Proteomes" id="UP000006906"/>
    </source>
</evidence>
<dbReference type="GeneID" id="66057031"/>